<comment type="pathway">
    <text evidence="1">Cell wall biogenesis; cell wall polysaccharide biosynthesis.</text>
</comment>
<dbReference type="RefSeq" id="WP_282913155.1">
    <property type="nucleotide sequence ID" value="NZ_JAGRPV010000002.1"/>
</dbReference>
<evidence type="ECO:0000256" key="2">
    <source>
        <dbReference type="ARBA" id="ARBA00006739"/>
    </source>
</evidence>
<dbReference type="Gene3D" id="3.90.550.10">
    <property type="entry name" value="Spore Coat Polysaccharide Biosynthesis Protein SpsA, Chain A"/>
    <property type="match status" value="1"/>
</dbReference>
<dbReference type="Proteomes" id="UP001161691">
    <property type="component" value="Unassembled WGS sequence"/>
</dbReference>
<organism evidence="6 7">
    <name type="scientific">Cohnella hashimotonis</name>
    <dbReference type="NCBI Taxonomy" id="2826895"/>
    <lineage>
        <taxon>Bacteria</taxon>
        <taxon>Bacillati</taxon>
        <taxon>Bacillota</taxon>
        <taxon>Bacilli</taxon>
        <taxon>Bacillales</taxon>
        <taxon>Paenibacillaceae</taxon>
        <taxon>Cohnella</taxon>
    </lineage>
</organism>
<evidence type="ECO:0000313" key="6">
    <source>
        <dbReference type="EMBL" id="MDI4650303.1"/>
    </source>
</evidence>
<dbReference type="EMBL" id="JAGRPV010000002">
    <property type="protein sequence ID" value="MDI4650303.1"/>
    <property type="molecule type" value="Genomic_DNA"/>
</dbReference>
<dbReference type="InterPro" id="IPR001173">
    <property type="entry name" value="Glyco_trans_2-like"/>
</dbReference>
<keyword evidence="7" id="KW-1185">Reference proteome</keyword>
<dbReference type="Pfam" id="PF00535">
    <property type="entry name" value="Glycos_transf_2"/>
    <property type="match status" value="1"/>
</dbReference>
<accession>A0ABT6TVQ0</accession>
<evidence type="ECO:0000313" key="7">
    <source>
        <dbReference type="Proteomes" id="UP001161691"/>
    </source>
</evidence>
<dbReference type="SUPFAM" id="SSF53448">
    <property type="entry name" value="Nucleotide-diphospho-sugar transferases"/>
    <property type="match status" value="1"/>
</dbReference>
<dbReference type="PANTHER" id="PTHR43179:SF12">
    <property type="entry name" value="GALACTOFURANOSYLTRANSFERASE GLFT2"/>
    <property type="match status" value="1"/>
</dbReference>
<feature type="domain" description="Glycosyltransferase 2-like" evidence="5">
    <location>
        <begin position="17"/>
        <end position="183"/>
    </location>
</feature>
<evidence type="ECO:0000256" key="3">
    <source>
        <dbReference type="ARBA" id="ARBA00022676"/>
    </source>
</evidence>
<comment type="similarity">
    <text evidence="2">Belongs to the glycosyltransferase 2 family.</text>
</comment>
<keyword evidence="3 6" id="KW-0328">Glycosyltransferase</keyword>
<keyword evidence="4 6" id="KW-0808">Transferase</keyword>
<gene>
    <name evidence="6" type="ORF">KB449_35565</name>
</gene>
<reference evidence="6" key="1">
    <citation type="submission" date="2023-04" db="EMBL/GenBank/DDBJ databases">
        <title>Comparative genomic analysis of Cohnella hashimotonis sp. nov., isolated from the International Space Station.</title>
        <authorList>
            <person name="Venkateswaran K."/>
            <person name="Simpson A."/>
        </authorList>
    </citation>
    <scope>NUCLEOTIDE SEQUENCE</scope>
    <source>
        <strain evidence="6">F6_2S_P_1</strain>
    </source>
</reference>
<sequence>MKSASVGGTEHAASVAICIVTFNSAEYIGNCLDHISRQTWSNLRTIIVDNASVDNTLSIINNHPYPTDVIKNPINRGFAAAQNQAIQAGLNSNYFLVLNPDVSMECNYIYELINVMEKDSDIGSACGCLCFANEPNIVDSTGLAMNWARRASDRGSGRLQQDFIHEEDVFGVSGAAGMYRSAMIKHISLQQEFFDEDFFVYKEDVDVAWRAQLLGWRARYIPSARALHIRQWRSSVSRSSMSLKTRKHSYINRYLSLIKNENLGFKWWLRVPLFICYEVAINGFLILKDPAVLGAWKGSKRLLTGALQKRRQIKEKMNEL</sequence>
<name>A0ABT6TVQ0_9BACL</name>
<protein>
    <submittedName>
        <fullName evidence="6">Glycosyltransferase family 2 protein</fullName>
        <ecNumber evidence="6">2.4.-.-</ecNumber>
    </submittedName>
</protein>
<dbReference type="InterPro" id="IPR029044">
    <property type="entry name" value="Nucleotide-diphossugar_trans"/>
</dbReference>
<dbReference type="EC" id="2.4.-.-" evidence="6"/>
<evidence type="ECO:0000259" key="5">
    <source>
        <dbReference type="Pfam" id="PF00535"/>
    </source>
</evidence>
<proteinExistence type="inferred from homology"/>
<evidence type="ECO:0000256" key="1">
    <source>
        <dbReference type="ARBA" id="ARBA00004776"/>
    </source>
</evidence>
<evidence type="ECO:0000256" key="4">
    <source>
        <dbReference type="ARBA" id="ARBA00022679"/>
    </source>
</evidence>
<dbReference type="PANTHER" id="PTHR43179">
    <property type="entry name" value="RHAMNOSYLTRANSFERASE WBBL"/>
    <property type="match status" value="1"/>
</dbReference>
<dbReference type="GO" id="GO:0016757">
    <property type="term" value="F:glycosyltransferase activity"/>
    <property type="evidence" value="ECO:0007669"/>
    <property type="project" value="UniProtKB-KW"/>
</dbReference>
<comment type="caution">
    <text evidence="6">The sequence shown here is derived from an EMBL/GenBank/DDBJ whole genome shotgun (WGS) entry which is preliminary data.</text>
</comment>